<reference evidence="1" key="1">
    <citation type="submission" date="2020-04" db="EMBL/GenBank/DDBJ databases">
        <title>Deep metagenomics examines the oral microbiome during advanced dental caries in children, revealing novel taxa and co-occurrences with host molecules.</title>
        <authorList>
            <person name="Baker J.L."/>
            <person name="Morton J.T."/>
            <person name="Dinis M."/>
            <person name="Alvarez R."/>
            <person name="Tran N.C."/>
            <person name="Knight R."/>
            <person name="Edlund A."/>
        </authorList>
    </citation>
    <scope>NUCLEOTIDE SEQUENCE</scope>
    <source>
        <strain evidence="1">JCVI_30_bin.13</strain>
    </source>
</reference>
<dbReference type="EMBL" id="JABZGF010000289">
    <property type="protein sequence ID" value="MBF0967042.1"/>
    <property type="molecule type" value="Genomic_DNA"/>
</dbReference>
<organism evidence="1 2">
    <name type="scientific">Actinomyces bouchesdurhonensis</name>
    <dbReference type="NCBI Taxonomy" id="1852361"/>
    <lineage>
        <taxon>Bacteria</taxon>
        <taxon>Bacillati</taxon>
        <taxon>Actinomycetota</taxon>
        <taxon>Actinomycetes</taxon>
        <taxon>Actinomycetales</taxon>
        <taxon>Actinomycetaceae</taxon>
        <taxon>Actinomyces</taxon>
    </lineage>
</organism>
<comment type="caution">
    <text evidence="1">The sequence shown here is derived from an EMBL/GenBank/DDBJ whole genome shotgun (WGS) entry which is preliminary data.</text>
</comment>
<evidence type="ECO:0000313" key="1">
    <source>
        <dbReference type="EMBL" id="MBF0967042.1"/>
    </source>
</evidence>
<protein>
    <submittedName>
        <fullName evidence="1">Abi family protein</fullName>
    </submittedName>
</protein>
<sequence>MSDSKRSDEVNEGLLAFITEPRLRPYLHTCEGDLSLALDLYAWNTRMAAACLPMLSQTEILLRNALDEQLKEYFDEATRGIPWFLQKSCQLKQQEQDAISSAREIMVREKKTESRDQIIANLTFGFWVRILGVNYEDLWRRALHRAFTDPSTGRPPSAKHIRSLVNDVRQFRNRIAHHDYAQDYDLPMLMSRVNELTKLISPQFSAWITENYQETWDSQWRGRPITKQETIVVPNSRGNWETYKRKSAYICPAGKYFREEIRHLAFYASRCIQRQVPRITQIVDSVTWTLEHATELEASTSQDDKKIADLIKWTLSEEGERIVGPHFKGSRQKKVILLTSHRNEQNPQQKDGHIVLPHKIPHNESGRGSGFVRQHRYTSLHRLQSAATTADL</sequence>
<dbReference type="Proteomes" id="UP000759246">
    <property type="component" value="Unassembled WGS sequence"/>
</dbReference>
<dbReference type="AlphaFoldDB" id="A0A929RS43"/>
<evidence type="ECO:0000313" key="2">
    <source>
        <dbReference type="Proteomes" id="UP000759246"/>
    </source>
</evidence>
<accession>A0A929RS43</accession>
<name>A0A929RS43_9ACTO</name>
<proteinExistence type="predicted"/>
<gene>
    <name evidence="1" type="ORF">HXK09_07815</name>
</gene>